<dbReference type="GO" id="GO:0006631">
    <property type="term" value="P:fatty acid metabolic process"/>
    <property type="evidence" value="ECO:0007669"/>
    <property type="project" value="TreeGrafter"/>
</dbReference>
<dbReference type="Gene3D" id="3.40.50.1820">
    <property type="entry name" value="alpha/beta hydrolase"/>
    <property type="match status" value="1"/>
</dbReference>
<dbReference type="Pfam" id="PF04775">
    <property type="entry name" value="Bile_Hydr_Trans"/>
    <property type="match status" value="1"/>
</dbReference>
<dbReference type="InterPro" id="IPR014940">
    <property type="entry name" value="BAAT_C"/>
</dbReference>
<evidence type="ECO:0000256" key="2">
    <source>
        <dbReference type="PIRSR" id="PIRSR016521-1"/>
    </source>
</evidence>
<dbReference type="InterPro" id="IPR042490">
    <property type="entry name" value="Thio_Ohase/BAAT_N"/>
</dbReference>
<feature type="active site" description="Charge relay system" evidence="2">
    <location>
        <position position="377"/>
    </location>
</feature>
<feature type="active site" description="Charge relay system" evidence="2">
    <location>
        <position position="410"/>
    </location>
</feature>
<dbReference type="Proteomes" id="UP000762676">
    <property type="component" value="Unassembled WGS sequence"/>
</dbReference>
<comment type="caution">
    <text evidence="5">The sequence shown here is derived from an EMBL/GenBank/DDBJ whole genome shotgun (WGS) entry which is preliminary data.</text>
</comment>
<dbReference type="PIRSF" id="PIRSF016521">
    <property type="entry name" value="Acyl-CoA_hydro"/>
    <property type="match status" value="1"/>
</dbReference>
<dbReference type="InterPro" id="IPR029058">
    <property type="entry name" value="AB_hydrolase_fold"/>
</dbReference>
<evidence type="ECO:0000313" key="6">
    <source>
        <dbReference type="Proteomes" id="UP000762676"/>
    </source>
</evidence>
<feature type="active site" description="Charge relay system" evidence="2">
    <location>
        <position position="289"/>
    </location>
</feature>
<feature type="domain" description="BAAT/Acyl-CoA thioester hydrolase C-terminal" evidence="4">
    <location>
        <begin position="262"/>
        <end position="459"/>
    </location>
</feature>
<dbReference type="GO" id="GO:0006637">
    <property type="term" value="P:acyl-CoA metabolic process"/>
    <property type="evidence" value="ECO:0007669"/>
    <property type="project" value="InterPro"/>
</dbReference>
<keyword evidence="6" id="KW-1185">Reference proteome</keyword>
<accession>A0AAV4FDJ0</accession>
<dbReference type="EMBL" id="BMAT01007741">
    <property type="protein sequence ID" value="GFR70430.1"/>
    <property type="molecule type" value="Genomic_DNA"/>
</dbReference>
<organism evidence="5 6">
    <name type="scientific">Elysia marginata</name>
    <dbReference type="NCBI Taxonomy" id="1093978"/>
    <lineage>
        <taxon>Eukaryota</taxon>
        <taxon>Metazoa</taxon>
        <taxon>Spiralia</taxon>
        <taxon>Lophotrochozoa</taxon>
        <taxon>Mollusca</taxon>
        <taxon>Gastropoda</taxon>
        <taxon>Heterobranchia</taxon>
        <taxon>Euthyneura</taxon>
        <taxon>Panpulmonata</taxon>
        <taxon>Sacoglossa</taxon>
        <taxon>Placobranchoidea</taxon>
        <taxon>Plakobranchidae</taxon>
        <taxon>Elysia</taxon>
    </lineage>
</organism>
<dbReference type="InterPro" id="IPR016662">
    <property type="entry name" value="Acyl-CoA_thioEstase_long-chain"/>
</dbReference>
<comment type="similarity">
    <text evidence="1">Belongs to the C/M/P thioester hydrolase family.</text>
</comment>
<gene>
    <name evidence="5" type="ORF">ElyMa_003786200</name>
</gene>
<evidence type="ECO:0000256" key="1">
    <source>
        <dbReference type="ARBA" id="ARBA00006538"/>
    </source>
</evidence>
<protein>
    <submittedName>
        <fullName evidence="5">Acyl-coenzyme A thioesterase 1</fullName>
    </submittedName>
</protein>
<evidence type="ECO:0000313" key="5">
    <source>
        <dbReference type="EMBL" id="GFR70430.1"/>
    </source>
</evidence>
<sequence length="463" mass="50611">MQRLQTVVRHLGSAIKKSQMPHIQPSCLTSTVANVGPSIVVEPRVALYDEEVIILLQNFPPQTKVTLHGQVVQLYNKIVFASCGHYLSDSTGQINVATDTSEGGTYAGVEPMGILWSLQAAPGHPADTRIGINVAHQPIVVTLKAYLGHLHLDQIYSSDGEEGGVGGGDGPTAPQPVAQMNLERLCKARGVVRHEVDEGNIRGALYLPPGNGPFQGIIDMFGSSGGLTEYRAALLASRGFASLSLAYFKYKDLQDHLYDLKYEYFDEAIKWLTSHPKVVGNGVGVLANSKGSENAFLMGSYSSKVTAVVTINGYCYATVGNFLRDNHVIHTAQDIDLDKAVVTEEGFDVRGIVAEPTNIFPVWQGKAKYLCLESLDDYQTKPDSHKDLLTACPKWKQKDIQVVQYKGAGHLLEPPYNPLCRSSLNKGIGLKMKWGGQPREHAHAQVDAWRRTLSFFRDNIPAS</sequence>
<dbReference type="PANTHER" id="PTHR10824">
    <property type="entry name" value="ACYL-COENZYME A THIOESTERASE-RELATED"/>
    <property type="match status" value="1"/>
</dbReference>
<dbReference type="Gene3D" id="2.60.40.2240">
    <property type="entry name" value="Acyl-CoA thioester hydrolase/BAAT N-terminal domain"/>
    <property type="match status" value="1"/>
</dbReference>
<dbReference type="AlphaFoldDB" id="A0AAV4FDJ0"/>
<reference evidence="5 6" key="1">
    <citation type="journal article" date="2021" name="Elife">
        <title>Chloroplast acquisition without the gene transfer in kleptoplastic sea slugs, Plakobranchus ocellatus.</title>
        <authorList>
            <person name="Maeda T."/>
            <person name="Takahashi S."/>
            <person name="Yoshida T."/>
            <person name="Shimamura S."/>
            <person name="Takaki Y."/>
            <person name="Nagai Y."/>
            <person name="Toyoda A."/>
            <person name="Suzuki Y."/>
            <person name="Arimoto A."/>
            <person name="Ishii H."/>
            <person name="Satoh N."/>
            <person name="Nishiyama T."/>
            <person name="Hasebe M."/>
            <person name="Maruyama T."/>
            <person name="Minagawa J."/>
            <person name="Obokata J."/>
            <person name="Shigenobu S."/>
        </authorList>
    </citation>
    <scope>NUCLEOTIDE SEQUENCE [LARGE SCALE GENOMIC DNA]</scope>
</reference>
<dbReference type="GO" id="GO:0047617">
    <property type="term" value="F:fatty acyl-CoA hydrolase activity"/>
    <property type="evidence" value="ECO:0007669"/>
    <property type="project" value="TreeGrafter"/>
</dbReference>
<name>A0AAV4FDJ0_9GAST</name>
<dbReference type="Pfam" id="PF08840">
    <property type="entry name" value="BAAT_C"/>
    <property type="match status" value="1"/>
</dbReference>
<evidence type="ECO:0000259" key="3">
    <source>
        <dbReference type="Pfam" id="PF04775"/>
    </source>
</evidence>
<dbReference type="InterPro" id="IPR006862">
    <property type="entry name" value="Thio_Ohase/aa_AcTrfase"/>
</dbReference>
<proteinExistence type="inferred from homology"/>
<dbReference type="SUPFAM" id="SSF53474">
    <property type="entry name" value="alpha/beta-Hydrolases"/>
    <property type="match status" value="1"/>
</dbReference>
<evidence type="ECO:0000259" key="4">
    <source>
        <dbReference type="Pfam" id="PF08840"/>
    </source>
</evidence>
<dbReference type="PANTHER" id="PTHR10824:SF4">
    <property type="entry name" value="ACYL-COENZYME A THIOESTERASE 1-LIKE"/>
    <property type="match status" value="1"/>
</dbReference>
<feature type="domain" description="Acyl-CoA thioester hydrolase/bile acid-CoA amino acid N-acetyltransferase" evidence="3">
    <location>
        <begin position="49"/>
        <end position="198"/>
    </location>
</feature>